<feature type="transmembrane region" description="Helical" evidence="1">
    <location>
        <begin position="474"/>
        <end position="497"/>
    </location>
</feature>
<dbReference type="OrthoDB" id="9781349at2"/>
<keyword evidence="4" id="KW-1185">Reference proteome</keyword>
<evidence type="ECO:0000259" key="2">
    <source>
        <dbReference type="Pfam" id="PF01970"/>
    </source>
</evidence>
<feature type="transmembrane region" description="Helical" evidence="1">
    <location>
        <begin position="167"/>
        <end position="185"/>
    </location>
</feature>
<feature type="transmembrane region" description="Helical" evidence="1">
    <location>
        <begin position="111"/>
        <end position="133"/>
    </location>
</feature>
<feature type="transmembrane region" description="Helical" evidence="1">
    <location>
        <begin position="357"/>
        <end position="387"/>
    </location>
</feature>
<organism evidence="3 4">
    <name type="scientific">Natronospirillum operosum</name>
    <dbReference type="NCBI Taxonomy" id="2759953"/>
    <lineage>
        <taxon>Bacteria</taxon>
        <taxon>Pseudomonadati</taxon>
        <taxon>Pseudomonadota</taxon>
        <taxon>Gammaproteobacteria</taxon>
        <taxon>Oceanospirillales</taxon>
        <taxon>Natronospirillaceae</taxon>
        <taxon>Natronospirillum</taxon>
    </lineage>
</organism>
<keyword evidence="1" id="KW-1133">Transmembrane helix</keyword>
<feature type="transmembrane region" description="Helical" evidence="1">
    <location>
        <begin position="249"/>
        <end position="272"/>
    </location>
</feature>
<accession>A0A4Z0W9R3</accession>
<reference evidence="3 4" key="1">
    <citation type="submission" date="2019-04" db="EMBL/GenBank/DDBJ databases">
        <title>Natronospirillum operosus gen. nov., sp. nov., a haloalkaliphilic satellite isolated from decaying biomass of laboratory culture of cyanobacterium Geitlerinema sp. and proposal of Natronospirillaceae fam. nov. and Saccharospirillaceae fam. nov.</title>
        <authorList>
            <person name="Kevbrin V."/>
            <person name="Boltyanskaya Y."/>
            <person name="Koziaeva V."/>
            <person name="Grouzdev D.S."/>
            <person name="Park M."/>
            <person name="Cho J."/>
        </authorList>
    </citation>
    <scope>NUCLEOTIDE SEQUENCE [LARGE SCALE GENOMIC DNA]</scope>
    <source>
        <strain evidence="3 4">G-116</strain>
    </source>
</reference>
<feature type="transmembrane region" description="Helical" evidence="1">
    <location>
        <begin position="393"/>
        <end position="425"/>
    </location>
</feature>
<sequence>MIDFAASADALSLLSSSLTPWLIVIPGIIIGLIFGATPGLQISMAMAIFLPMTLYMDFMQAMLFLTAIFTGGSFGSGIPAILMNIPGTSSAIATAFDGYPMARKGLHNQALGIALVSSVFGVLIGYLILFMLIQPISLMVLKLGPSEMFMVILWGMTLIASLRGEHVLKGLIAGLVGLLIGTIGFNEIGLARGTLGSFYLFDGIPVIPAMMGMFAASELFRLANKQYIVENDASRKVDLRKIATGFKTAFASPLVMLRGCLIGVFVGAVPGVGSSVSNILSYVETKRRDPDPDSFGKGNPKGIVASESANSTSEAGSMATLLALGIPGGGATAVMLAAFAMHNITGGPQFIRAQTDIVYAIIFANFAQVFFLMILGILLIPLLANIIKVPMRYLIPSVLVLAVFGSFGLTGNFVGPFTVLAFAIIGWLMRRYGYSVPAAVIGILLGAMAEKTLLHSYQISGGDISYVLERPVTLLILALLLISLFGKQAMTLIKALLQRKTSPRTVD</sequence>
<dbReference type="AlphaFoldDB" id="A0A4Z0W9R3"/>
<feature type="transmembrane region" description="Helical" evidence="1">
    <location>
        <begin position="139"/>
        <end position="160"/>
    </location>
</feature>
<gene>
    <name evidence="3" type="ORF">E4656_00165</name>
</gene>
<evidence type="ECO:0000313" key="3">
    <source>
        <dbReference type="EMBL" id="TGG94882.1"/>
    </source>
</evidence>
<dbReference type="Proteomes" id="UP000297475">
    <property type="component" value="Unassembled WGS sequence"/>
</dbReference>
<proteinExistence type="predicted"/>
<dbReference type="PANTHER" id="PTHR35342:SF5">
    <property type="entry name" value="TRICARBOXYLIC TRANSPORT PROTEIN"/>
    <property type="match status" value="1"/>
</dbReference>
<feature type="transmembrane region" description="Helical" evidence="1">
    <location>
        <begin position="197"/>
        <end position="216"/>
    </location>
</feature>
<dbReference type="Pfam" id="PF01970">
    <property type="entry name" value="TctA"/>
    <property type="match status" value="1"/>
</dbReference>
<name>A0A4Z0W9R3_9GAMM</name>
<comment type="caution">
    <text evidence="3">The sequence shown here is derived from an EMBL/GenBank/DDBJ whole genome shotgun (WGS) entry which is preliminary data.</text>
</comment>
<dbReference type="PANTHER" id="PTHR35342">
    <property type="entry name" value="TRICARBOXYLIC TRANSPORT PROTEIN"/>
    <property type="match status" value="1"/>
</dbReference>
<dbReference type="InterPro" id="IPR002823">
    <property type="entry name" value="DUF112_TM"/>
</dbReference>
<feature type="transmembrane region" description="Helical" evidence="1">
    <location>
        <begin position="321"/>
        <end position="345"/>
    </location>
</feature>
<feature type="transmembrane region" description="Helical" evidence="1">
    <location>
        <begin position="20"/>
        <end position="42"/>
    </location>
</feature>
<feature type="transmembrane region" description="Helical" evidence="1">
    <location>
        <begin position="54"/>
        <end position="74"/>
    </location>
</feature>
<protein>
    <recommendedName>
        <fullName evidence="2">DUF112 domain-containing protein</fullName>
    </recommendedName>
</protein>
<feature type="transmembrane region" description="Helical" evidence="1">
    <location>
        <begin position="432"/>
        <end position="454"/>
    </location>
</feature>
<keyword evidence="1" id="KW-0812">Transmembrane</keyword>
<dbReference type="RefSeq" id="WP_135480086.1">
    <property type="nucleotide sequence ID" value="NZ_SRMF01000001.1"/>
</dbReference>
<feature type="domain" description="DUF112" evidence="2">
    <location>
        <begin position="22"/>
        <end position="440"/>
    </location>
</feature>
<keyword evidence="1" id="KW-0472">Membrane</keyword>
<evidence type="ECO:0000256" key="1">
    <source>
        <dbReference type="SAM" id="Phobius"/>
    </source>
</evidence>
<evidence type="ECO:0000313" key="4">
    <source>
        <dbReference type="Proteomes" id="UP000297475"/>
    </source>
</evidence>
<dbReference type="EMBL" id="SRMF01000001">
    <property type="protein sequence ID" value="TGG94882.1"/>
    <property type="molecule type" value="Genomic_DNA"/>
</dbReference>